<feature type="domain" description="Reverse transcriptase/retrotransposon-derived protein RNase H-like" evidence="3">
    <location>
        <begin position="444"/>
        <end position="536"/>
    </location>
</feature>
<dbReference type="PANTHER" id="PTHR37984:SF5">
    <property type="entry name" value="PROTEIN NYNRIN-LIKE"/>
    <property type="match status" value="1"/>
</dbReference>
<comment type="caution">
    <text evidence="4">The sequence shown here is derived from an EMBL/GenBank/DDBJ whole genome shotgun (WGS) entry which is preliminary data.</text>
</comment>
<reference evidence="4" key="1">
    <citation type="journal article" date="2020" name="J Insects Food Feed">
        <title>The yellow mealworm (Tenebrio molitor) genome: a resource for the emerging insects as food and feed industry.</title>
        <authorList>
            <person name="Eriksson T."/>
            <person name="Andere A."/>
            <person name="Kelstrup H."/>
            <person name="Emery V."/>
            <person name="Picard C."/>
        </authorList>
    </citation>
    <scope>NUCLEOTIDE SEQUENCE</scope>
    <source>
        <strain evidence="4">Stoneville</strain>
        <tissue evidence="4">Whole head</tissue>
    </source>
</reference>
<evidence type="ECO:0000259" key="3">
    <source>
        <dbReference type="Pfam" id="PF17919"/>
    </source>
</evidence>
<proteinExistence type="predicted"/>
<dbReference type="InterPro" id="IPR041577">
    <property type="entry name" value="RT_RNaseH_2"/>
</dbReference>
<reference evidence="4" key="2">
    <citation type="submission" date="2021-08" db="EMBL/GenBank/DDBJ databases">
        <authorList>
            <person name="Eriksson T."/>
        </authorList>
    </citation>
    <scope>NUCLEOTIDE SEQUENCE</scope>
    <source>
        <strain evidence="4">Stoneville</strain>
        <tissue evidence="4">Whole head</tissue>
    </source>
</reference>
<dbReference type="EMBL" id="JABDTM020025428">
    <property type="protein sequence ID" value="KAH0813284.1"/>
    <property type="molecule type" value="Genomic_DNA"/>
</dbReference>
<dbReference type="PANTHER" id="PTHR37984">
    <property type="entry name" value="PROTEIN CBG26694"/>
    <property type="match status" value="1"/>
</dbReference>
<dbReference type="InterPro" id="IPR043502">
    <property type="entry name" value="DNA/RNA_pol_sf"/>
</dbReference>
<feature type="compositionally biased region" description="Basic and acidic residues" evidence="2">
    <location>
        <begin position="204"/>
        <end position="213"/>
    </location>
</feature>
<gene>
    <name evidence="4" type="ORF">GEV33_009509</name>
</gene>
<evidence type="ECO:0000256" key="2">
    <source>
        <dbReference type="SAM" id="MobiDB-lite"/>
    </source>
</evidence>
<protein>
    <recommendedName>
        <fullName evidence="3">Reverse transcriptase/retrotransposon-derived protein RNase H-like domain-containing protein</fullName>
    </recommendedName>
</protein>
<evidence type="ECO:0000313" key="5">
    <source>
        <dbReference type="Proteomes" id="UP000719412"/>
    </source>
</evidence>
<dbReference type="Proteomes" id="UP000719412">
    <property type="component" value="Unassembled WGS sequence"/>
</dbReference>
<organism evidence="4 5">
    <name type="scientific">Tenebrio molitor</name>
    <name type="common">Yellow mealworm beetle</name>
    <dbReference type="NCBI Taxonomy" id="7067"/>
    <lineage>
        <taxon>Eukaryota</taxon>
        <taxon>Metazoa</taxon>
        <taxon>Ecdysozoa</taxon>
        <taxon>Arthropoda</taxon>
        <taxon>Hexapoda</taxon>
        <taxon>Insecta</taxon>
        <taxon>Pterygota</taxon>
        <taxon>Neoptera</taxon>
        <taxon>Endopterygota</taxon>
        <taxon>Coleoptera</taxon>
        <taxon>Polyphaga</taxon>
        <taxon>Cucujiformia</taxon>
        <taxon>Tenebrionidae</taxon>
        <taxon>Tenebrio</taxon>
    </lineage>
</organism>
<dbReference type="Pfam" id="PF17919">
    <property type="entry name" value="RT_RNaseH_2"/>
    <property type="match status" value="1"/>
</dbReference>
<feature type="region of interest" description="Disordered" evidence="2">
    <location>
        <begin position="160"/>
        <end position="214"/>
    </location>
</feature>
<feature type="region of interest" description="Disordered" evidence="2">
    <location>
        <begin position="1"/>
        <end position="70"/>
    </location>
</feature>
<accession>A0A8J6HEI2</accession>
<dbReference type="GO" id="GO:0071897">
    <property type="term" value="P:DNA biosynthetic process"/>
    <property type="evidence" value="ECO:0007669"/>
    <property type="project" value="UniProtKB-ARBA"/>
</dbReference>
<sequence>MPKGRSHFRRYHDEKHSSRRRRYERNRSPHRRRRDGDELPHDLPQHPDGVDEVPRNDGFQGSGYHPDSEMQVLVDTPRAYRWLASPRQLWNRLYYEYHFAKLALIHKLKLPISQGDQVNFVMGGLEDERIKIAIETSNINTPEVLAAHFRVLDEQRLGRWKPETSNDSPTVSPAISKPKTYTNTQRATGAEKYKASSSSARFPKKTDKAKDSTKSFQPTCFKCGGGGNFRRFCPSNNNNDQRSTAKRPLLAIEPKHVNFIGPSANTKKRYSCCQQHQFHWRPALPYLLWVGIESFLVARTSRHELLKEWKPGNLLKFSQLSTLNVNSISEAVVNVGIDNNKVVKGLIGLLNEYSDCRASNISQISVNPTVQMTTQSDQQESKSEQALQIIGHVVAKSYAHKRSKHGRRQLFMVSNGYFRKFINDYAAVLRPFTSLLQKEAPWVWGQAQNTSFEALKTHLISEPVLTLFNPDLEIRLYTDASCLGVAGILIQVNGKEENMISYFSKHTTANERKFHSFELEALAIVFDCAAVRNAFSKGEVNARIGRWVLELSPAQKHTYVSRARLSKAISQTDKSMKIKPKLPLHRAWGLKSKKSPWKSELEEGPPSPSSAAGLSRRPYPRKVLGVLPPLDPS</sequence>
<keyword evidence="5" id="KW-1185">Reference proteome</keyword>
<feature type="compositionally biased region" description="Basic and acidic residues" evidence="2">
    <location>
        <begin position="34"/>
        <end position="55"/>
    </location>
</feature>
<feature type="region of interest" description="Disordered" evidence="2">
    <location>
        <begin position="595"/>
        <end position="617"/>
    </location>
</feature>
<dbReference type="InterPro" id="IPR043128">
    <property type="entry name" value="Rev_trsase/Diguanyl_cyclase"/>
</dbReference>
<dbReference type="AlphaFoldDB" id="A0A8J6HEI2"/>
<feature type="compositionally biased region" description="Basic residues" evidence="2">
    <location>
        <begin position="1"/>
        <end position="10"/>
    </location>
</feature>
<feature type="compositionally biased region" description="Basic residues" evidence="2">
    <location>
        <begin position="17"/>
        <end position="33"/>
    </location>
</feature>
<keyword evidence="1" id="KW-0511">Multifunctional enzyme</keyword>
<evidence type="ECO:0000256" key="1">
    <source>
        <dbReference type="ARBA" id="ARBA00023268"/>
    </source>
</evidence>
<dbReference type="GO" id="GO:0003824">
    <property type="term" value="F:catalytic activity"/>
    <property type="evidence" value="ECO:0007669"/>
    <property type="project" value="UniProtKB-KW"/>
</dbReference>
<name>A0A8J6HEI2_TENMO</name>
<dbReference type="Gene3D" id="3.30.70.270">
    <property type="match status" value="1"/>
</dbReference>
<dbReference type="InterPro" id="IPR050951">
    <property type="entry name" value="Retrovirus_Pol_polyprotein"/>
</dbReference>
<evidence type="ECO:0000313" key="4">
    <source>
        <dbReference type="EMBL" id="KAH0813284.1"/>
    </source>
</evidence>
<dbReference type="SUPFAM" id="SSF56672">
    <property type="entry name" value="DNA/RNA polymerases"/>
    <property type="match status" value="1"/>
</dbReference>
<feature type="compositionally biased region" description="Polar residues" evidence="2">
    <location>
        <begin position="165"/>
        <end position="187"/>
    </location>
</feature>